<comment type="caution">
    <text evidence="6">The sequence shown here is derived from an EMBL/GenBank/DDBJ whole genome shotgun (WGS) entry which is preliminary data.</text>
</comment>
<dbReference type="PANTHER" id="PTHR32258">
    <property type="entry name" value="PROTEIN NETWORKED 4A"/>
    <property type="match status" value="1"/>
</dbReference>
<feature type="coiled-coil region" evidence="3">
    <location>
        <begin position="1693"/>
        <end position="1720"/>
    </location>
</feature>
<protein>
    <recommendedName>
        <fullName evidence="5">NAB domain-containing protein</fullName>
    </recommendedName>
</protein>
<evidence type="ECO:0000313" key="6">
    <source>
        <dbReference type="EMBL" id="KAH6757188.1"/>
    </source>
</evidence>
<sequence>MANLSHSESRRLYSWWWDSHNAPKNSKWLQENITDMDGKVKSMIKLIEEDADSFARRAEMYYKKRPELMKLVEEFYRAYRALAERYNHATGELRHAHRTIAAAFPDQVPFELAEDSPSKSLARDWDPGTPEINDPVHTVIDADDMLENTLGLSDGGMKKRGLKQLQDMFGGKETAAQSPNSADMRLRKGPKTERDKEESSQDTVLQLSAENENLKDKILSETERAGRAESKVHGLKKSLADMEAEKEDILLRYQQCLEKLPKIEEELNSAQMDSLRLGEKASRAEIEVTTLNEALIQMECEKIAGMIRQREYLEKISHLEAMDSQLQEDMKALDSRTFAAESRAQTLKNEVSKLELENEAAVCEYKQSLGKISELENIIARKEDEARMLKDQAVSAESEVAELKKAVADLNKQIEASALQYKLCLVTISKLEKDISSAKDEVERLNNQVLIGTSKLKTTEEKCSLLATSNQALRVEADNLVKKIAMKDQELSNKQEELEKLQSCLQDENTRHAQVEATFETLQNLHSQSQDDQRALALELKNMLQMLKDTEASKHGLEEELQQVRDENHSLSETSFCSAVSMENMQNEVLSLREIRERLEKEVSHHMSISISLQHEILCLKEEIERLNKSYQVLVEQVEAAGLNPKCIGTSIESLQDENSRLKQMHEHDSSEREVLLKKIESIEEVLKKKVVAERSLSDLNHELEMSHEKVKALQESCQLQHGEKATLVAEKASLLSQLQAITENMNNLLGQNAVLENSLSAAKVELEGLREKSKGLEEICDLLKNERSYLLSERDALVLKLENVERRLESLEKKFTQLGEKYADLEKENEAMHFQVEKLRVSLGEEKQERVGSQFLSETRMAGLEKEIHLLQEENKWKNKESEEELEKALKAQFEISILQKFIKDMENKNYSLIIECQKHVEASNLAEKVITELESESLEQQVEAELLLDEIGRLRLGIYQIFTALENSPDSAPEAKVDTEQALVHHILGSVEDMKCVISKQEDEKQQLFVENSVLEALLEQLQSKGMEIELQKLHLEQEAKIMAEKLATVNNEKEELLERNEQLKSDASKGYQAAALLQDELGSLCVKQGDLQTAYYALQEAYSQAKQENAHLLKKFSDIIEEKFRVDQHNDDILLEFLETSNQSAVLKSFVIEKIMELRSLLEDLSRQQEVNSCLGREMNELGGKLDLLKAENLVLKDAVCSLEREIQEIRECNNQMKQDVTDSTESLIQTKAKLFDTEMQLEAAEKLNSTLFRTVAELKFDFQRSQQEREDLEKNMVQLSETNLTQMKEIQSLHKVNKNLESELGLLHQEIEETIVREQTLSIELQGMNNEFELWEAEAATFCFDLQVSSVQEVLLKNKVQELTGVCQALEHKHAAKTSEIEEMKGKVCLMENEINRLKSQVSAYAPVVDSLRDDITLIEHNALLHSKLKAAHSQGTEFLEFAVDPREATSQTPLEDQSLLSLQNLQMRVKVVGKLMEETNKPILRRRSNSKSKQEPAIGEVDLSKMQPNLGGRDKHERSSKKAYTITCELNDSPKLQKTKAKSSEIRNVMQMKDIPLDQASDSSMRKTGNAGSDDMMLELWETVEDDNEDQTIGESLRASHKSKASDRVYNQLEYMKGKSELPSTDSDMERELAVDKLELSSRITEPNRELNDKNILERLASDAEKLEILQTTVYNMRRKLEANKKSRKGKNVDYETVKEQLQEAEDTLVHLFDLNVQLVKNIEECPPDEMASPRLKETVKTWRIKVMEQAEKGSERLDILQLAVQRIQFMLSKLEDESKNKGSNKFLRSRTVILRDFIHSGRRNSGRRKKGPNCGCFRQSATASGNRSRS</sequence>
<feature type="coiled-coil region" evidence="3">
    <location>
        <begin position="477"/>
        <end position="511"/>
    </location>
</feature>
<evidence type="ECO:0000313" key="7">
    <source>
        <dbReference type="Proteomes" id="UP001190926"/>
    </source>
</evidence>
<dbReference type="EMBL" id="SDAM02029495">
    <property type="protein sequence ID" value="KAH6757188.1"/>
    <property type="molecule type" value="Genomic_DNA"/>
</dbReference>
<dbReference type="InterPro" id="IPR051861">
    <property type="entry name" value="NET_actin-binding_domain"/>
</dbReference>
<feature type="compositionally biased region" description="Polar residues" evidence="4">
    <location>
        <begin position="1825"/>
        <end position="1836"/>
    </location>
</feature>
<proteinExistence type="inferred from homology"/>
<feature type="coiled-coil region" evidence="3">
    <location>
        <begin position="337"/>
        <end position="448"/>
    </location>
</feature>
<name>A0AAD4NXT2_PERFH</name>
<feature type="region of interest" description="Disordered" evidence="4">
    <location>
        <begin position="1490"/>
        <end position="1526"/>
    </location>
</feature>
<feature type="compositionally biased region" description="Basic and acidic residues" evidence="4">
    <location>
        <begin position="184"/>
        <end position="199"/>
    </location>
</feature>
<evidence type="ECO:0000256" key="1">
    <source>
        <dbReference type="ARBA" id="ARBA00023054"/>
    </source>
</evidence>
<evidence type="ECO:0000256" key="2">
    <source>
        <dbReference type="ARBA" id="ARBA00038006"/>
    </source>
</evidence>
<reference evidence="6 7" key="1">
    <citation type="journal article" date="2021" name="Nat. Commun.">
        <title>Incipient diploidization of the medicinal plant Perilla within 10,000 years.</title>
        <authorList>
            <person name="Zhang Y."/>
            <person name="Shen Q."/>
            <person name="Leng L."/>
            <person name="Zhang D."/>
            <person name="Chen S."/>
            <person name="Shi Y."/>
            <person name="Ning Z."/>
            <person name="Chen S."/>
        </authorList>
    </citation>
    <scope>NUCLEOTIDE SEQUENCE [LARGE SCALE GENOMIC DNA]</scope>
    <source>
        <strain evidence="7">cv. PC099</strain>
    </source>
</reference>
<feature type="coiled-coil region" evidence="3">
    <location>
        <begin position="1007"/>
        <end position="1069"/>
    </location>
</feature>
<dbReference type="Pfam" id="PF07765">
    <property type="entry name" value="KIP1"/>
    <property type="match status" value="1"/>
</dbReference>
<accession>A0AAD4NXT2</accession>
<feature type="compositionally biased region" description="Basic residues" evidence="4">
    <location>
        <begin position="1807"/>
        <end position="1817"/>
    </location>
</feature>
<organism evidence="6 7">
    <name type="scientific">Perilla frutescens var. hirtella</name>
    <name type="common">Perilla citriodora</name>
    <name type="synonym">Perilla setoyensis</name>
    <dbReference type="NCBI Taxonomy" id="608512"/>
    <lineage>
        <taxon>Eukaryota</taxon>
        <taxon>Viridiplantae</taxon>
        <taxon>Streptophyta</taxon>
        <taxon>Embryophyta</taxon>
        <taxon>Tracheophyta</taxon>
        <taxon>Spermatophyta</taxon>
        <taxon>Magnoliopsida</taxon>
        <taxon>eudicotyledons</taxon>
        <taxon>Gunneridae</taxon>
        <taxon>Pentapetalae</taxon>
        <taxon>asterids</taxon>
        <taxon>lamiids</taxon>
        <taxon>Lamiales</taxon>
        <taxon>Lamiaceae</taxon>
        <taxon>Nepetoideae</taxon>
        <taxon>Elsholtzieae</taxon>
        <taxon>Perilla</taxon>
    </lineage>
</organism>
<gene>
    <name evidence="6" type="ORF">C2S53_019077</name>
</gene>
<evidence type="ECO:0000256" key="4">
    <source>
        <dbReference type="SAM" id="MobiDB-lite"/>
    </source>
</evidence>
<dbReference type="Proteomes" id="UP001190926">
    <property type="component" value="Unassembled WGS sequence"/>
</dbReference>
<dbReference type="PANTHER" id="PTHR32258:SF6">
    <property type="entry name" value="PROTEIN NETWORKED 1A"/>
    <property type="match status" value="1"/>
</dbReference>
<dbReference type="GO" id="GO:0005886">
    <property type="term" value="C:plasma membrane"/>
    <property type="evidence" value="ECO:0007669"/>
    <property type="project" value="TreeGrafter"/>
</dbReference>
<keyword evidence="7" id="KW-1185">Reference proteome</keyword>
<feature type="region of interest" description="Disordered" evidence="4">
    <location>
        <begin position="1807"/>
        <end position="1836"/>
    </location>
</feature>
<feature type="domain" description="NAB" evidence="5">
    <location>
        <begin position="13"/>
        <end position="93"/>
    </location>
</feature>
<dbReference type="InterPro" id="IPR011684">
    <property type="entry name" value="NAB"/>
</dbReference>
<evidence type="ECO:0000256" key="3">
    <source>
        <dbReference type="SAM" id="Coils"/>
    </source>
</evidence>
<feature type="coiled-coil region" evidence="3">
    <location>
        <begin position="540"/>
        <end position="829"/>
    </location>
</feature>
<dbReference type="GO" id="GO:0051015">
    <property type="term" value="F:actin filament binding"/>
    <property type="evidence" value="ECO:0007669"/>
    <property type="project" value="TreeGrafter"/>
</dbReference>
<evidence type="ECO:0000259" key="5">
    <source>
        <dbReference type="PROSITE" id="PS51774"/>
    </source>
</evidence>
<feature type="region of interest" description="Disordered" evidence="4">
    <location>
        <begin position="170"/>
        <end position="203"/>
    </location>
</feature>
<dbReference type="PROSITE" id="PS51774">
    <property type="entry name" value="NAB"/>
    <property type="match status" value="1"/>
</dbReference>
<feature type="coiled-coil region" evidence="3">
    <location>
        <begin position="1259"/>
        <end position="1321"/>
    </location>
</feature>
<keyword evidence="1 3" id="KW-0175">Coiled coil</keyword>
<comment type="similarity">
    <text evidence="2">Belongs to the NET family.</text>
</comment>